<dbReference type="InterPro" id="IPR036322">
    <property type="entry name" value="WD40_repeat_dom_sf"/>
</dbReference>
<evidence type="ECO:0000256" key="3">
    <source>
        <dbReference type="ARBA" id="ARBA00022737"/>
    </source>
</evidence>
<dbReference type="SUPFAM" id="SSF56112">
    <property type="entry name" value="Protein kinase-like (PK-like)"/>
    <property type="match status" value="1"/>
</dbReference>
<dbReference type="EMBL" id="JAZDUA010000019">
    <property type="protein sequence ID" value="KAK7872884.1"/>
    <property type="molecule type" value="Genomic_DNA"/>
</dbReference>
<feature type="compositionally biased region" description="Basic and acidic residues" evidence="5">
    <location>
        <begin position="650"/>
        <end position="661"/>
    </location>
</feature>
<sequence>MDASSIVSKELAIPKKYIKATSRQDRVLTVVHRLWLKSLLRSHQLSDFIYHDTLNQDEVAVSLHQAEEFEPWWQKIFIRVFKKEEDEVLSLPRTRVESIRTENPLSYTHLLAYISQTNYKNLWKNVFKKHQSMYANGLSSEYESKHHLPPVDHNSVLREIILRMFGCPIIPLNVNKAEIQASSRNTRAYEVHSNILPALCAIETEHYILLVQHPFISHSLQDCVTFSPAILSTSHLKPLFIIYQLLQAMRCLHDRGLVLGDITLSDVLVTDNFWIKVIPQLSRNIHSTAKSKLDDSFEVNYFNKKGDQSKRSKMSKTKNCKNCFSKSSMSYRQAASFHEISASKFCVICSEANNSSEDMKIDVKTEVKNVQSENLESTDPRLNTNVSANNLEYLCELWAKGQMSNFKYLMALNQLAGRRFGDPTCHYVMPWVTDFTLRNGGNWRDLTRSKFRLNKGDRQLDLTYDTAPGSSQVPHHVSDVLSEITYYVYMARRTPRSVLCKYVRTKWVPAEYPSSIQRLQEWTPDECIPEFFTDPTVFKSVHEDLPDLEVPSWASSTQDFIEKHQEALESCYVSERLHHWIDLTFGYKLSGSAAIKSKNVCLQLVDSHTSLRNTGVVQLFIQPHPQRPGFSPYWSVLAPKIQPIRKERKKTGERSSEDEGHSSGFEEEEQGASPNLSRSSPLALSRLLSRSRGSLLPPFAVLEEKDRIDQKPSSSTVNGGSTIVLPRDYNPIAALQNVESLYGFLGRTFCHKTQSTSKHSDHHNREDHKKNVTHSRSLDMKVLGCLIVELLMASKLRAFGNHTYLSFEERLHACRSVLAYSSDSLPRYAKYAVSLLLQVDINSGFSILDSPHFPPGKLTPLNGHSYVVTDKGLPLPSAHQMLQPLLCSAVFPFPRFFSGIYTLLQKFHDYTSITRELKFLNSLDATATSKDLGSDSSIKIALFNSKVGELKVKTACEELGILLPEIQASGSYESIELILPYIKELLEDSCTSISAAWYLFDPIAKVLGPHKTCSVLLESIVKLYEYGSEDQCVTGSANKHVKLYHRSFLLQLIVRLGLKTFLENFITPLVEAVGGYREVNSTEHGFTQQQAEFRSKTSNLKTCDLEEVVPVGTLSPLDEDSSGDSENKPCNSEEDNKKPIEQDQDADLEPEVFVFESEDVGRQSPVGDSDAPLYNLMDHLDLNLPQPSGDGEDNASLELPGDEETIEAEEIEEANDITDAYHSGKDTEHMSHLNIEGTGCDEIHTPETSSKLPEDDAVKDHRDEKIKKPMGQYKVSDMSADSLLWLSHRLGPVLTSRHLSRNLLRMLTLCYLGKENLSPLSSGNSVENHDSGDILNIANGNVIGDKNAQKVLECLTSIAGLYGEQLIVLQYLPHMGELIALCKRKLTANLEGGLVGCLALLRYIIPYLSDATLMDQLQDVVLKTILNPAVRLVSTTRFIFPSGYLARAAVASKFVDAVYILALRIGCEMTRKNLAIPSLQRFFLAFDKAHGRKKNEEVSHMSRSVDSKKESPNISKSLEDYNFLEIRRDGTTAEWTVKGTPLQITHARLRDSDSADSYSPPLGMGSEGDHDQTRNRAIEELKSTFTPELAHKSYVSFLRYLGEQVMEQSLKNEDFIKDLCFEYEQERQQSTSGGPINLQYLSDYLTPTCHADFDRGSGSFGSNVSVVGNRIDLQRVDVPSVIPPSSSEEFMALISRKMENTKRHLRGNWLAYWEHEIGRAEKDTRFNFKQIKLQTFSGHSNSVRMIQALDNENSFISGSRDKTVKLWSLRSEGDGNSVSHCQWTYTGHRKSVMAISFLESLRLAASCDSVVHLWDPFIGGVLGQLDSSRSPPINVLKAMPPPSTCLLASTTDATLRIIDGRTCSFINELKVSMNPAGLIRCIAVGPEGHWVAVGQSSGTLTILDIRTGLIMSSWKGHEGEVLQLVAANNNCVISSSLDQTVSAWNILDGKLNFHMKGPAEPVHCLNCYHSELISGTTASRIGVHTAIDAEASFSSTRLRSDTFKGVLTSMAVLPLNRLLLLGSDNGNISLLC</sequence>
<feature type="region of interest" description="Disordered" evidence="5">
    <location>
        <begin position="1113"/>
        <end position="1146"/>
    </location>
</feature>
<dbReference type="GO" id="GO:0035973">
    <property type="term" value="P:aggrephagy"/>
    <property type="evidence" value="ECO:0007669"/>
    <property type="project" value="TreeGrafter"/>
</dbReference>
<dbReference type="PROSITE" id="PS50197">
    <property type="entry name" value="BEACH"/>
    <property type="match status" value="1"/>
</dbReference>
<dbReference type="Gene3D" id="1.10.510.10">
    <property type="entry name" value="Transferase(Phosphotransferase) domain 1"/>
    <property type="match status" value="1"/>
</dbReference>
<dbReference type="InterPro" id="IPR052651">
    <property type="entry name" value="WDR81"/>
</dbReference>
<evidence type="ECO:0000256" key="1">
    <source>
        <dbReference type="ARBA" id="ARBA00004419"/>
    </source>
</evidence>
<dbReference type="GO" id="GO:0005776">
    <property type="term" value="C:autophagosome"/>
    <property type="evidence" value="ECO:0007669"/>
    <property type="project" value="UniProtKB-SubCell"/>
</dbReference>
<dbReference type="InterPro" id="IPR001680">
    <property type="entry name" value="WD40_rpt"/>
</dbReference>
<dbReference type="PROSITE" id="PS50082">
    <property type="entry name" value="WD_REPEATS_2"/>
    <property type="match status" value="2"/>
</dbReference>
<dbReference type="InterPro" id="IPR000409">
    <property type="entry name" value="BEACH_dom"/>
</dbReference>
<evidence type="ECO:0000256" key="4">
    <source>
        <dbReference type="PROSITE-ProRule" id="PRU00221"/>
    </source>
</evidence>
<evidence type="ECO:0000256" key="2">
    <source>
        <dbReference type="ARBA" id="ARBA00022574"/>
    </source>
</evidence>
<reference evidence="7 8" key="1">
    <citation type="submission" date="2024-03" db="EMBL/GenBank/DDBJ databases">
        <title>The genome assembly and annotation of the cricket Gryllus longicercus Weissman &amp; Gray.</title>
        <authorList>
            <person name="Szrajer S."/>
            <person name="Gray D."/>
            <person name="Ylla G."/>
        </authorList>
    </citation>
    <scope>NUCLEOTIDE SEQUENCE [LARGE SCALE GENOMIC DNA]</scope>
    <source>
        <strain evidence="7">DAG 2021-001</strain>
        <tissue evidence="7">Whole body minus gut</tissue>
    </source>
</reference>
<protein>
    <recommendedName>
        <fullName evidence="6">BEACH domain-containing protein</fullName>
    </recommendedName>
</protein>
<feature type="region of interest" description="Disordered" evidence="5">
    <location>
        <begin position="645"/>
        <end position="680"/>
    </location>
</feature>
<keyword evidence="2 4" id="KW-0853">WD repeat</keyword>
<dbReference type="Proteomes" id="UP001378592">
    <property type="component" value="Unassembled WGS sequence"/>
</dbReference>
<organism evidence="7 8">
    <name type="scientific">Gryllus longicercus</name>
    <dbReference type="NCBI Taxonomy" id="2509291"/>
    <lineage>
        <taxon>Eukaryota</taxon>
        <taxon>Metazoa</taxon>
        <taxon>Ecdysozoa</taxon>
        <taxon>Arthropoda</taxon>
        <taxon>Hexapoda</taxon>
        <taxon>Insecta</taxon>
        <taxon>Pterygota</taxon>
        <taxon>Neoptera</taxon>
        <taxon>Polyneoptera</taxon>
        <taxon>Orthoptera</taxon>
        <taxon>Ensifera</taxon>
        <taxon>Gryllidea</taxon>
        <taxon>Grylloidea</taxon>
        <taxon>Gryllidae</taxon>
        <taxon>Gryllinae</taxon>
        <taxon>Gryllus</taxon>
    </lineage>
</organism>
<dbReference type="SMART" id="SM01026">
    <property type="entry name" value="Beach"/>
    <property type="match status" value="1"/>
</dbReference>
<name>A0AAN9VWH7_9ORTH</name>
<keyword evidence="3" id="KW-0677">Repeat</keyword>
<feature type="region of interest" description="Disordered" evidence="5">
    <location>
        <begin position="754"/>
        <end position="773"/>
    </location>
</feature>
<dbReference type="Pfam" id="PF00400">
    <property type="entry name" value="WD40"/>
    <property type="match status" value="2"/>
</dbReference>
<feature type="repeat" description="WD" evidence="4">
    <location>
        <begin position="1785"/>
        <end position="1815"/>
    </location>
</feature>
<dbReference type="PANTHER" id="PTHR44662">
    <property type="entry name" value="WD REPEAT-CONTAINING PROTEIN 81"/>
    <property type="match status" value="1"/>
</dbReference>
<dbReference type="SMART" id="SM00320">
    <property type="entry name" value="WD40"/>
    <property type="match status" value="6"/>
</dbReference>
<dbReference type="GO" id="GO:0005739">
    <property type="term" value="C:mitochondrion"/>
    <property type="evidence" value="ECO:0007669"/>
    <property type="project" value="TreeGrafter"/>
</dbReference>
<dbReference type="InterPro" id="IPR019775">
    <property type="entry name" value="WD40_repeat_CS"/>
</dbReference>
<dbReference type="PANTHER" id="PTHR44662:SF1">
    <property type="entry name" value="WD REPEAT-CONTAINING PROTEIN 81"/>
    <property type="match status" value="1"/>
</dbReference>
<dbReference type="SUPFAM" id="SSF50978">
    <property type="entry name" value="WD40 repeat-like"/>
    <property type="match status" value="1"/>
</dbReference>
<dbReference type="Pfam" id="PF02138">
    <property type="entry name" value="Beach"/>
    <property type="match status" value="1"/>
</dbReference>
<feature type="region of interest" description="Disordered" evidence="5">
    <location>
        <begin position="1548"/>
        <end position="1572"/>
    </location>
</feature>
<feature type="domain" description="BEACH" evidence="6">
    <location>
        <begin position="383"/>
        <end position="645"/>
    </location>
</feature>
<evidence type="ECO:0000313" key="7">
    <source>
        <dbReference type="EMBL" id="KAK7872884.1"/>
    </source>
</evidence>
<evidence type="ECO:0000256" key="5">
    <source>
        <dbReference type="SAM" id="MobiDB-lite"/>
    </source>
</evidence>
<proteinExistence type="predicted"/>
<dbReference type="InterPro" id="IPR011009">
    <property type="entry name" value="Kinase-like_dom_sf"/>
</dbReference>
<comment type="subcellular location">
    <subcellularLocation>
        <location evidence="1">Cytoplasmic vesicle</location>
        <location evidence="1">Autophagosome</location>
    </subcellularLocation>
</comment>
<evidence type="ECO:0000313" key="8">
    <source>
        <dbReference type="Proteomes" id="UP001378592"/>
    </source>
</evidence>
<dbReference type="CDD" id="cd06071">
    <property type="entry name" value="Beach"/>
    <property type="match status" value="1"/>
</dbReference>
<comment type="caution">
    <text evidence="7">The sequence shown here is derived from an EMBL/GenBank/DDBJ whole genome shotgun (WGS) entry which is preliminary data.</text>
</comment>
<keyword evidence="8" id="KW-1185">Reference proteome</keyword>
<gene>
    <name evidence="7" type="ORF">R5R35_006750</name>
</gene>
<dbReference type="Gene3D" id="1.10.1540.10">
    <property type="entry name" value="BEACH domain"/>
    <property type="match status" value="1"/>
</dbReference>
<feature type="repeat" description="WD" evidence="4">
    <location>
        <begin position="1736"/>
        <end position="1771"/>
    </location>
</feature>
<dbReference type="FunFam" id="1.10.1540.10:FF:000003">
    <property type="entry name" value="WD repeat-containing protein 81 isoform X1"/>
    <property type="match status" value="1"/>
</dbReference>
<dbReference type="SUPFAM" id="SSF81837">
    <property type="entry name" value="BEACH domain"/>
    <property type="match status" value="1"/>
</dbReference>
<dbReference type="PROSITE" id="PS50294">
    <property type="entry name" value="WD_REPEATS_REGION"/>
    <property type="match status" value="1"/>
</dbReference>
<dbReference type="PROSITE" id="PS00678">
    <property type="entry name" value="WD_REPEATS_1"/>
    <property type="match status" value="1"/>
</dbReference>
<dbReference type="Gene3D" id="2.130.10.10">
    <property type="entry name" value="YVTN repeat-like/Quinoprotein amine dehydrogenase"/>
    <property type="match status" value="2"/>
</dbReference>
<accession>A0AAN9VWH7</accession>
<dbReference type="InterPro" id="IPR015943">
    <property type="entry name" value="WD40/YVTN_repeat-like_dom_sf"/>
</dbReference>
<dbReference type="InterPro" id="IPR036372">
    <property type="entry name" value="BEACH_dom_sf"/>
</dbReference>
<evidence type="ECO:0000259" key="6">
    <source>
        <dbReference type="PROSITE" id="PS50197"/>
    </source>
</evidence>
<dbReference type="GO" id="GO:0035014">
    <property type="term" value="F:phosphatidylinositol 3-kinase regulator activity"/>
    <property type="evidence" value="ECO:0007669"/>
    <property type="project" value="TreeGrafter"/>
</dbReference>